<proteinExistence type="predicted"/>
<organism evidence="14 15">
    <name type="scientific">Petrolisthes cinctipes</name>
    <name type="common">Flat porcelain crab</name>
    <dbReference type="NCBI Taxonomy" id="88211"/>
    <lineage>
        <taxon>Eukaryota</taxon>
        <taxon>Metazoa</taxon>
        <taxon>Ecdysozoa</taxon>
        <taxon>Arthropoda</taxon>
        <taxon>Crustacea</taxon>
        <taxon>Multicrustacea</taxon>
        <taxon>Malacostraca</taxon>
        <taxon>Eumalacostraca</taxon>
        <taxon>Eucarida</taxon>
        <taxon>Decapoda</taxon>
        <taxon>Pleocyemata</taxon>
        <taxon>Anomura</taxon>
        <taxon>Galatheoidea</taxon>
        <taxon>Porcellanidae</taxon>
        <taxon>Petrolisthes</taxon>
    </lineage>
</organism>
<dbReference type="InterPro" id="IPR044439">
    <property type="entry name" value="EZH2_SET"/>
</dbReference>
<evidence type="ECO:0000256" key="8">
    <source>
        <dbReference type="ARBA" id="ARBA00023163"/>
    </source>
</evidence>
<dbReference type="AlphaFoldDB" id="A0AAE1KES7"/>
<dbReference type="PROSITE" id="PS51633">
    <property type="entry name" value="CXC"/>
    <property type="match status" value="1"/>
</dbReference>
<dbReference type="PANTHER" id="PTHR45747:SF4">
    <property type="entry name" value="HISTONE-LYSINE N-METHYLTRANSFERASE E(Z)"/>
    <property type="match status" value="1"/>
</dbReference>
<dbReference type="SMART" id="SM00317">
    <property type="entry name" value="SET"/>
    <property type="match status" value="1"/>
</dbReference>
<dbReference type="InterPro" id="IPR033467">
    <property type="entry name" value="Tesmin/TSO1-like_CXC"/>
</dbReference>
<comment type="caution">
    <text evidence="14">The sequence shown here is derived from an EMBL/GenBank/DDBJ whole genome shotgun (WGS) entry which is preliminary data.</text>
</comment>
<dbReference type="CDD" id="cd19218">
    <property type="entry name" value="SET_EZH2"/>
    <property type="match status" value="1"/>
</dbReference>
<dbReference type="InterPro" id="IPR001214">
    <property type="entry name" value="SET_dom"/>
</dbReference>
<dbReference type="InterPro" id="IPR046341">
    <property type="entry name" value="SET_dom_sf"/>
</dbReference>
<evidence type="ECO:0000313" key="14">
    <source>
        <dbReference type="EMBL" id="KAK3871132.1"/>
    </source>
</evidence>
<feature type="compositionally biased region" description="Acidic residues" evidence="11">
    <location>
        <begin position="204"/>
        <end position="226"/>
    </location>
</feature>
<comment type="subcellular location">
    <subcellularLocation>
        <location evidence="1">Nucleus</location>
    </subcellularLocation>
</comment>
<dbReference type="SMART" id="SM01114">
    <property type="entry name" value="CXC"/>
    <property type="match status" value="1"/>
</dbReference>
<keyword evidence="15" id="KW-1185">Reference proteome</keyword>
<keyword evidence="4" id="KW-0808">Transferase</keyword>
<dbReference type="InterPro" id="IPR045318">
    <property type="entry name" value="EZH1/2-like"/>
</dbReference>
<dbReference type="GO" id="GO:0031507">
    <property type="term" value="P:heterochromatin formation"/>
    <property type="evidence" value="ECO:0007669"/>
    <property type="project" value="TreeGrafter"/>
</dbReference>
<dbReference type="EMBL" id="JAWQEG010002561">
    <property type="protein sequence ID" value="KAK3871132.1"/>
    <property type="molecule type" value="Genomic_DNA"/>
</dbReference>
<dbReference type="GO" id="GO:0035098">
    <property type="term" value="C:ESC/E(Z) complex"/>
    <property type="evidence" value="ECO:0007669"/>
    <property type="project" value="TreeGrafter"/>
</dbReference>
<dbReference type="SUPFAM" id="SSF82199">
    <property type="entry name" value="SET domain"/>
    <property type="match status" value="1"/>
</dbReference>
<dbReference type="PANTHER" id="PTHR45747">
    <property type="entry name" value="HISTONE-LYSINE N-METHYLTRANSFERASE E(Z)"/>
    <property type="match status" value="1"/>
</dbReference>
<evidence type="ECO:0000256" key="2">
    <source>
        <dbReference type="ARBA" id="ARBA00012186"/>
    </source>
</evidence>
<dbReference type="FunFam" id="2.170.270.10:FF:000001">
    <property type="entry name" value="Putative histone-lysine N-methyltransferase EZH2"/>
    <property type="match status" value="1"/>
</dbReference>
<keyword evidence="7" id="KW-0805">Transcription regulation</keyword>
<dbReference type="Pfam" id="PF18118">
    <property type="entry name" value="PRC2_HTH_1"/>
    <property type="match status" value="1"/>
</dbReference>
<dbReference type="GO" id="GO:0140951">
    <property type="term" value="F:histone H3K27 trimethyltransferase activity"/>
    <property type="evidence" value="ECO:0007669"/>
    <property type="project" value="UniProtKB-EC"/>
</dbReference>
<evidence type="ECO:0000256" key="5">
    <source>
        <dbReference type="ARBA" id="ARBA00022691"/>
    </source>
</evidence>
<keyword evidence="6" id="KW-0156">Chromatin regulator</keyword>
<dbReference type="PROSITE" id="PS50280">
    <property type="entry name" value="SET"/>
    <property type="match status" value="1"/>
</dbReference>
<evidence type="ECO:0000256" key="11">
    <source>
        <dbReference type="SAM" id="MobiDB-lite"/>
    </source>
</evidence>
<feature type="region of interest" description="Disordered" evidence="11">
    <location>
        <begin position="181"/>
        <end position="240"/>
    </location>
</feature>
<evidence type="ECO:0000259" key="13">
    <source>
        <dbReference type="PROSITE" id="PS51633"/>
    </source>
</evidence>
<dbReference type="GO" id="GO:0003682">
    <property type="term" value="F:chromatin binding"/>
    <property type="evidence" value="ECO:0007669"/>
    <property type="project" value="TreeGrafter"/>
</dbReference>
<feature type="domain" description="SET" evidence="12">
    <location>
        <begin position="709"/>
        <end position="824"/>
    </location>
</feature>
<evidence type="ECO:0000256" key="10">
    <source>
        <dbReference type="ARBA" id="ARBA00048568"/>
    </source>
</evidence>
<dbReference type="EC" id="2.1.1.356" evidence="2"/>
<gene>
    <name evidence="14" type="ORF">Pcinc_023694</name>
</gene>
<keyword evidence="8" id="KW-0804">Transcription</keyword>
<evidence type="ECO:0000256" key="4">
    <source>
        <dbReference type="ARBA" id="ARBA00022679"/>
    </source>
</evidence>
<dbReference type="InterPro" id="IPR041343">
    <property type="entry name" value="PRC2_HTH_1"/>
</dbReference>
<comment type="catalytic activity">
    <reaction evidence="10">
        <text>L-lysyl(27)-[histone H3] + 3 S-adenosyl-L-methionine = N(6),N(6),N(6)-trimethyl-L-lysyl(27)-[histone H3] + 3 S-adenosyl-L-homocysteine + 3 H(+)</text>
        <dbReference type="Rhea" id="RHEA:60292"/>
        <dbReference type="Rhea" id="RHEA-COMP:15535"/>
        <dbReference type="Rhea" id="RHEA-COMP:15548"/>
        <dbReference type="ChEBI" id="CHEBI:15378"/>
        <dbReference type="ChEBI" id="CHEBI:29969"/>
        <dbReference type="ChEBI" id="CHEBI:57856"/>
        <dbReference type="ChEBI" id="CHEBI:59789"/>
        <dbReference type="ChEBI" id="CHEBI:61961"/>
        <dbReference type="EC" id="2.1.1.356"/>
    </reaction>
</comment>
<dbReference type="Pfam" id="PF00856">
    <property type="entry name" value="SET"/>
    <property type="match status" value="1"/>
</dbReference>
<protein>
    <recommendedName>
        <fullName evidence="2">[histone H3]-lysine(27) N-trimethyltransferase</fullName>
        <ecNumber evidence="2">2.1.1.356</ecNumber>
    </recommendedName>
</protein>
<reference evidence="14" key="1">
    <citation type="submission" date="2023-10" db="EMBL/GenBank/DDBJ databases">
        <title>Genome assemblies of two species of porcelain crab, Petrolisthes cinctipes and Petrolisthes manimaculis (Anomura: Porcellanidae).</title>
        <authorList>
            <person name="Angst P."/>
        </authorList>
    </citation>
    <scope>NUCLEOTIDE SEQUENCE</scope>
    <source>
        <strain evidence="14">PB745_01</strain>
        <tissue evidence="14">Gill</tissue>
    </source>
</reference>
<accession>A0AAE1KES7</accession>
<feature type="domain" description="CXC" evidence="13">
    <location>
        <begin position="601"/>
        <end position="702"/>
    </location>
</feature>
<dbReference type="InterPro" id="IPR026489">
    <property type="entry name" value="CXC_dom"/>
</dbReference>
<keyword evidence="3" id="KW-0489">Methyltransferase</keyword>
<evidence type="ECO:0000256" key="3">
    <source>
        <dbReference type="ARBA" id="ARBA00022603"/>
    </source>
</evidence>
<feature type="region of interest" description="Disordered" evidence="11">
    <location>
        <begin position="405"/>
        <end position="459"/>
    </location>
</feature>
<sequence length="843" mass="94848">MVGIRGKVSEEWKKRVKCEYTRLRSLKRFKRADEIKAGWNQNRSTLTELLEQEDQTVMGVGPVWVCSVEAPPHQAVMRHTHVTSSASEPLSVPIKTINAVNPIPPMFTWAPLQQNFMVEDETVLHNIPYMGDEVLDQDGKFIEELIRNYDGKVHGDRETGFIDDEIFVELVDTLVLQYQKKETPKEKAERKANAKKEAKSKDKEDDDDEEEEEEEDEDEPEDEEEDMSHSKEEDSWEGLTPNGTKEFPCFAIFQAVSALFPDKGTADELKEKYIELTDPTALPPECTPNIDGPSAESVPQEQTMHSFHTLFCRRCFKYDCFLHPTKGSTDAPVCSGGGSGGSTPPAGLSLATTTLPGLATSHPRPHGAKRKSPELRPLSEPCSPYCYLHLPDAKEKMVSAASSCNSEKYRDDENSSGIDPKPRKIQKHASVDSGNEASSEDSNDSMRMNGRKSEKSSSGYVTGVDFDCKSSVLGSSNGSLVSVHNKRVVGADADIVRTNNKYVYTKPVSSDGLATKIMDTTTEPNNLANWLGSEASMFRVLQKVFFNNYCAISQAILTKTCQQVYYFAQKEATDLPTDASIKDNTPPRKKKKKHRLWSMHCRKIQLKKDSTSNHVYNYSPCDHPNQPCDQNCACVMTQNFCEKFCNCSPDCQNRFPGCRCKASCNTKQCPCFLAVRECDPDLCVTCGAHEFSISKITCKNVSVQRGLHKHLLMAPSDVSGWGIYLKDSAYKNEFISEYCGEIISQDEADRRGKVYDKYMCSFLFNLNNDFVVDATRKGNKIRFANHSINPNCYAKVMMVNGDHRIGIFAKRHIQSGEELFFDYRYGPTEQLKFVGIEREMEFL</sequence>
<name>A0AAE1KES7_PETCI</name>
<evidence type="ECO:0000256" key="1">
    <source>
        <dbReference type="ARBA" id="ARBA00004123"/>
    </source>
</evidence>
<dbReference type="Gene3D" id="2.170.270.10">
    <property type="entry name" value="SET domain"/>
    <property type="match status" value="1"/>
</dbReference>
<feature type="region of interest" description="Disordered" evidence="11">
    <location>
        <begin position="331"/>
        <end position="376"/>
    </location>
</feature>
<dbReference type="Pfam" id="PF18264">
    <property type="entry name" value="preSET_CXC"/>
    <property type="match status" value="1"/>
</dbReference>
<evidence type="ECO:0000313" key="15">
    <source>
        <dbReference type="Proteomes" id="UP001286313"/>
    </source>
</evidence>
<evidence type="ECO:0000256" key="6">
    <source>
        <dbReference type="ARBA" id="ARBA00022853"/>
    </source>
</evidence>
<evidence type="ECO:0000259" key="12">
    <source>
        <dbReference type="PROSITE" id="PS50280"/>
    </source>
</evidence>
<keyword evidence="5" id="KW-0949">S-adenosyl-L-methionine</keyword>
<dbReference type="GO" id="GO:0032259">
    <property type="term" value="P:methylation"/>
    <property type="evidence" value="ECO:0007669"/>
    <property type="project" value="UniProtKB-KW"/>
</dbReference>
<dbReference type="Pfam" id="PF21358">
    <property type="entry name" value="Ezh2_MCSS"/>
    <property type="match status" value="1"/>
</dbReference>
<feature type="compositionally biased region" description="Basic and acidic residues" evidence="11">
    <location>
        <begin position="181"/>
        <end position="203"/>
    </location>
</feature>
<dbReference type="Proteomes" id="UP001286313">
    <property type="component" value="Unassembled WGS sequence"/>
</dbReference>
<dbReference type="InterPro" id="IPR041355">
    <property type="entry name" value="Pre-SET_CXC"/>
</dbReference>
<keyword evidence="9" id="KW-0539">Nucleus</keyword>
<evidence type="ECO:0000256" key="7">
    <source>
        <dbReference type="ARBA" id="ARBA00023015"/>
    </source>
</evidence>
<dbReference type="InterPro" id="IPR048358">
    <property type="entry name" value="EZH1/2_MCSS"/>
</dbReference>
<evidence type="ECO:0000256" key="9">
    <source>
        <dbReference type="ARBA" id="ARBA00023242"/>
    </source>
</evidence>